<dbReference type="CDD" id="cd03019">
    <property type="entry name" value="DsbA_DsbA"/>
    <property type="match status" value="1"/>
</dbReference>
<dbReference type="PANTHER" id="PTHR35891">
    <property type="entry name" value="THIOL:DISULFIDE INTERCHANGE PROTEIN DSBA"/>
    <property type="match status" value="1"/>
</dbReference>
<evidence type="ECO:0000256" key="4">
    <source>
        <dbReference type="ARBA" id="ARBA00023157"/>
    </source>
</evidence>
<comment type="similarity">
    <text evidence="1">Belongs to the thioredoxin family. DsbA subfamily.</text>
</comment>
<organism evidence="7 8">
    <name type="scientific">Helicobacter canis</name>
    <dbReference type="NCBI Taxonomy" id="29419"/>
    <lineage>
        <taxon>Bacteria</taxon>
        <taxon>Pseudomonadati</taxon>
        <taxon>Campylobacterota</taxon>
        <taxon>Epsilonproteobacteria</taxon>
        <taxon>Campylobacterales</taxon>
        <taxon>Helicobacteraceae</taxon>
        <taxon>Helicobacter</taxon>
    </lineage>
</organism>
<dbReference type="AlphaFoldDB" id="A0A377J418"/>
<dbReference type="InterPro" id="IPR036249">
    <property type="entry name" value="Thioredoxin-like_sf"/>
</dbReference>
<evidence type="ECO:0000259" key="6">
    <source>
        <dbReference type="Pfam" id="PF01323"/>
    </source>
</evidence>
<evidence type="ECO:0000256" key="2">
    <source>
        <dbReference type="ARBA" id="ARBA00013831"/>
    </source>
</evidence>
<evidence type="ECO:0000256" key="3">
    <source>
        <dbReference type="ARBA" id="ARBA00022729"/>
    </source>
</evidence>
<dbReference type="InterPro" id="IPR001853">
    <property type="entry name" value="DSBA-like_thioredoxin_dom"/>
</dbReference>
<evidence type="ECO:0000256" key="1">
    <source>
        <dbReference type="ARBA" id="ARBA00005791"/>
    </source>
</evidence>
<sequence length="219" mass="24987">MKNVGYKVLSGLFICVLSVKLFGIEVKEGTDYVVLKNPIPNAENSVIEVYSYACPFCFKYAKILPQIIEKIPEGVEFRPYHLEQKGDYGKLANELFAVLIAKDRQEGIRLFDSKSLFHRALNVYFEEYHIHKNRWGDGRDPQSFLETGLKAAGISEEDYRQALSTPEVKKLLKDWESSYDIAIIQGIPAFVVNGKYLIKISELKSLDDLGEKITELLSR</sequence>
<dbReference type="Pfam" id="PF01323">
    <property type="entry name" value="DSBA"/>
    <property type="match status" value="1"/>
</dbReference>
<evidence type="ECO:0000313" key="7">
    <source>
        <dbReference type="EMBL" id="STO97221.1"/>
    </source>
</evidence>
<dbReference type="InterPro" id="IPR023205">
    <property type="entry name" value="DsbA/DsbL"/>
</dbReference>
<dbReference type="EMBL" id="UGHV01000001">
    <property type="protein sequence ID" value="STO97221.1"/>
    <property type="molecule type" value="Genomic_DNA"/>
</dbReference>
<dbReference type="PANTHER" id="PTHR35891:SF3">
    <property type="entry name" value="THIOL:DISULFIDE INTERCHANGE PROTEIN DSBL"/>
    <property type="match status" value="1"/>
</dbReference>
<dbReference type="Gene3D" id="3.40.30.10">
    <property type="entry name" value="Glutaredoxin"/>
    <property type="match status" value="1"/>
</dbReference>
<dbReference type="RefSeq" id="WP_115011475.1">
    <property type="nucleotide sequence ID" value="NZ_UGHV01000001.1"/>
</dbReference>
<dbReference type="Proteomes" id="UP000254841">
    <property type="component" value="Unassembled WGS sequence"/>
</dbReference>
<evidence type="ECO:0000313" key="8">
    <source>
        <dbReference type="Proteomes" id="UP000254841"/>
    </source>
</evidence>
<keyword evidence="3" id="KW-0732">Signal</keyword>
<dbReference type="PIRSF" id="PIRSF001488">
    <property type="entry name" value="Tdi_protein"/>
    <property type="match status" value="1"/>
</dbReference>
<name>A0A377J418_9HELI</name>
<keyword evidence="5" id="KW-0676">Redox-active center</keyword>
<evidence type="ECO:0000256" key="5">
    <source>
        <dbReference type="ARBA" id="ARBA00023284"/>
    </source>
</evidence>
<dbReference type="SUPFAM" id="SSF52833">
    <property type="entry name" value="Thioredoxin-like"/>
    <property type="match status" value="1"/>
</dbReference>
<dbReference type="GO" id="GO:0016491">
    <property type="term" value="F:oxidoreductase activity"/>
    <property type="evidence" value="ECO:0007669"/>
    <property type="project" value="InterPro"/>
</dbReference>
<keyword evidence="4" id="KW-1015">Disulfide bond</keyword>
<protein>
    <recommendedName>
        <fullName evidence="2">Thiol:disulfide interchange protein DsbA</fullName>
    </recommendedName>
</protein>
<dbReference type="OrthoDB" id="9151934at2"/>
<feature type="domain" description="DSBA-like thioredoxin" evidence="6">
    <location>
        <begin position="46"/>
        <end position="212"/>
    </location>
</feature>
<proteinExistence type="inferred from homology"/>
<accession>A0A377J418</accession>
<reference evidence="7 8" key="1">
    <citation type="submission" date="2018-06" db="EMBL/GenBank/DDBJ databases">
        <authorList>
            <consortium name="Pathogen Informatics"/>
            <person name="Doyle S."/>
        </authorList>
    </citation>
    <scope>NUCLEOTIDE SEQUENCE [LARGE SCALE GENOMIC DNA]</scope>
    <source>
        <strain evidence="7 8">NCTC12410</strain>
    </source>
</reference>
<gene>
    <name evidence="7" type="ORF">NCTC12410_01046</name>
</gene>
<dbReference type="InterPro" id="IPR050824">
    <property type="entry name" value="Thiol_disulfide_DsbA"/>
</dbReference>